<dbReference type="EMBL" id="JACHMQ010000001">
    <property type="protein sequence ID" value="MBB6395957.1"/>
    <property type="molecule type" value="Genomic_DNA"/>
</dbReference>
<evidence type="ECO:0000313" key="5">
    <source>
        <dbReference type="EMBL" id="MBB6395957.1"/>
    </source>
</evidence>
<proteinExistence type="inferred from homology"/>
<feature type="domain" description="AAA+ ATPase" evidence="4">
    <location>
        <begin position="929"/>
        <end position="1064"/>
    </location>
</feature>
<dbReference type="Pfam" id="PF00004">
    <property type="entry name" value="AAA"/>
    <property type="match status" value="2"/>
</dbReference>
<accession>A0A7X0KZ14</accession>
<name>A0A7X0KZ14_9ACTN</name>
<protein>
    <submittedName>
        <fullName evidence="5">SpoVK/Ycf46/Vps4 family AAA+-type ATPase</fullName>
    </submittedName>
</protein>
<dbReference type="PANTHER" id="PTHR43392">
    <property type="entry name" value="AAA-TYPE ATPASE FAMILY PROTEIN / ANKYRIN REPEAT FAMILY PROTEIN"/>
    <property type="match status" value="1"/>
</dbReference>
<keyword evidence="2" id="KW-0547">Nucleotide-binding</keyword>
<evidence type="ECO:0000256" key="1">
    <source>
        <dbReference type="ARBA" id="ARBA00010378"/>
    </source>
</evidence>
<dbReference type="GO" id="GO:0016887">
    <property type="term" value="F:ATP hydrolysis activity"/>
    <property type="evidence" value="ECO:0007669"/>
    <property type="project" value="InterPro"/>
</dbReference>
<keyword evidence="3" id="KW-0067">ATP-binding</keyword>
<dbReference type="Proteomes" id="UP000546324">
    <property type="component" value="Unassembled WGS sequence"/>
</dbReference>
<comment type="caution">
    <text evidence="5">The sequence shown here is derived from an EMBL/GenBank/DDBJ whole genome shotgun (WGS) entry which is preliminary data.</text>
</comment>
<dbReference type="InterPro" id="IPR027417">
    <property type="entry name" value="P-loop_NTPase"/>
</dbReference>
<evidence type="ECO:0000259" key="4">
    <source>
        <dbReference type="SMART" id="SM00382"/>
    </source>
</evidence>
<dbReference type="InterPro" id="IPR003593">
    <property type="entry name" value="AAA+_ATPase"/>
</dbReference>
<dbReference type="RefSeq" id="WP_185025374.1">
    <property type="nucleotide sequence ID" value="NZ_JACHMQ010000001.1"/>
</dbReference>
<gene>
    <name evidence="5" type="ORF">BKA00_002871</name>
</gene>
<dbReference type="FunFam" id="3.40.50.300:FF:000216">
    <property type="entry name" value="Type VII secretion ATPase EccA"/>
    <property type="match status" value="2"/>
</dbReference>
<evidence type="ECO:0000256" key="2">
    <source>
        <dbReference type="ARBA" id="ARBA00022741"/>
    </source>
</evidence>
<feature type="domain" description="AAA+ ATPase" evidence="4">
    <location>
        <begin position="654"/>
        <end position="793"/>
    </location>
</feature>
<dbReference type="Gene3D" id="3.40.50.300">
    <property type="entry name" value="P-loop containing nucleotide triphosphate hydrolases"/>
    <property type="match status" value="3"/>
</dbReference>
<dbReference type="GO" id="GO:0005524">
    <property type="term" value="F:ATP binding"/>
    <property type="evidence" value="ECO:0007669"/>
    <property type="project" value="UniProtKB-KW"/>
</dbReference>
<sequence>MPLPEHLELLVTDEPMLDLWSVGPWRVPDGLCEEIGARVDKLVADPRYANLTTDRSVNLTTPAPLVVAELILTTEFLFGASTLRTGSHAQLKRHCFGAYHKKGHGPLSGADDWYVSRGEFLPLHWLENVPDLGLALELNRKSLDVLAGIEPLEARRQALIRLFDDPPPALNDMEDTDRAAAWAARADDATVAVLPELAGPIGYLEWVWSGLRPLHEHLLEAAPHKESADDLLVSLLRNAGLDAVPVGFSAVVGEESFRGLLDRFAAQGSGFDRESWTDATGGWLCRALGAGEAEACRRWLDFAARFIGAAHGLPGNALFPEGVWLPVRTFMRQLRQLYAPRRRVVNPVMSTLSSGPSSQSPGDEEGREADAAFGLVGQPDVVAALKEITTSAGDLRLLLAGPDGTGKRDAAREAARLLTDRRVTGDPLWQAGDHYADKTASAATMKMLDAIRDCAGKRVLIIDGLDDLARNEDAGAAALEELHRAIDVRDGLHVVALCEPGGDEVVRGVNPALALRFTTVPTHPFDAEGFAELFRRALDERGARADEGALTAAGELLVRTPPVRNLRNARLAPYLAGLVLAAVRERTEPGEDLLVTSADIPASLGEAKQAADPMAELNALTGLDAVKQEIELVAARVRAGSLRRDAGLSAAPPPALHMVFTGNPGTGKTVVARLVARIFKNLGVLSSGHLVEASRARLVGRYIGQTAPKTREVVQSAVGGVLLIDEAYSLTQSASENDYGPEAIAELLKALEDHRDDLVVIVAGYESEMQRFLTANPGLASRFPTSIRFPDFTDAELVEIFTGQAAAAGVEPSAAALGKVSELLRRSPRVRSFGNARVMRNLCERAVALQARRVTALGAPSTDDLAALGPEDIPDVLSGTTRAPSVTDPFAELDALIGLDEVKREVRGLIAEARAADLRRGVGAKPAAPTRHMVFTGNPGTAKTTVARLVADVYAQLGLLSSGHMVEASRADLIAPYLGQTAPRVRAAVERALGGVLFLDEAYALASDAYGQEAIATLIQLMEEYRGDLVVIAAGYEREMRRFLAANSGLESRFPKRIAFPDYTDGELAEIFQCLAAAEGFTLAPDVPGRLRALLRSSARGPSFGNGRLMRNLLDAAIASQAQRITAGDRPDDAEITTLRAADLRPVTPETRSKNVGLYL</sequence>
<dbReference type="Pfam" id="PF17866">
    <property type="entry name" value="AAA_lid_6"/>
    <property type="match status" value="2"/>
</dbReference>
<dbReference type="AlphaFoldDB" id="A0A7X0KZ14"/>
<dbReference type="InterPro" id="IPR003959">
    <property type="entry name" value="ATPase_AAA_core"/>
</dbReference>
<keyword evidence="6" id="KW-1185">Reference proteome</keyword>
<organism evidence="5 6">
    <name type="scientific">Actinomadura coerulea</name>
    <dbReference type="NCBI Taxonomy" id="46159"/>
    <lineage>
        <taxon>Bacteria</taxon>
        <taxon>Bacillati</taxon>
        <taxon>Actinomycetota</taxon>
        <taxon>Actinomycetes</taxon>
        <taxon>Streptosporangiales</taxon>
        <taxon>Thermomonosporaceae</taxon>
        <taxon>Actinomadura</taxon>
    </lineage>
</organism>
<reference evidence="5 6" key="1">
    <citation type="submission" date="2020-08" db="EMBL/GenBank/DDBJ databases">
        <title>Sequencing the genomes of 1000 actinobacteria strains.</title>
        <authorList>
            <person name="Klenk H.-P."/>
        </authorList>
    </citation>
    <scope>NUCLEOTIDE SEQUENCE [LARGE SCALE GENOMIC DNA]</scope>
    <source>
        <strain evidence="5 6">DSM 43675</strain>
    </source>
</reference>
<dbReference type="InterPro" id="IPR050773">
    <property type="entry name" value="CbxX/CfxQ_RuBisCO_ESX"/>
</dbReference>
<comment type="similarity">
    <text evidence="1">Belongs to the CbxX/CfxQ family.</text>
</comment>
<dbReference type="InterPro" id="IPR041627">
    <property type="entry name" value="AAA_lid_6"/>
</dbReference>
<feature type="domain" description="AAA+ ATPase" evidence="4">
    <location>
        <begin position="393"/>
        <end position="525"/>
    </location>
</feature>
<dbReference type="SUPFAM" id="SSF52540">
    <property type="entry name" value="P-loop containing nucleoside triphosphate hydrolases"/>
    <property type="match status" value="3"/>
</dbReference>
<dbReference type="CDD" id="cd00009">
    <property type="entry name" value="AAA"/>
    <property type="match status" value="2"/>
</dbReference>
<dbReference type="Gene3D" id="1.10.8.60">
    <property type="match status" value="2"/>
</dbReference>
<dbReference type="InterPro" id="IPR000641">
    <property type="entry name" value="CbxX/CfxQ"/>
</dbReference>
<evidence type="ECO:0000313" key="6">
    <source>
        <dbReference type="Proteomes" id="UP000546324"/>
    </source>
</evidence>
<dbReference type="SMART" id="SM00382">
    <property type="entry name" value="AAA"/>
    <property type="match status" value="3"/>
</dbReference>
<evidence type="ECO:0000256" key="3">
    <source>
        <dbReference type="ARBA" id="ARBA00022840"/>
    </source>
</evidence>
<dbReference type="PRINTS" id="PR00819">
    <property type="entry name" value="CBXCFQXSUPER"/>
</dbReference>
<dbReference type="PANTHER" id="PTHR43392:SF2">
    <property type="entry name" value="AAA-TYPE ATPASE FAMILY PROTEIN _ ANKYRIN REPEAT FAMILY PROTEIN"/>
    <property type="match status" value="1"/>
</dbReference>